<comment type="caution">
    <text evidence="1">The sequence shown here is derived from an EMBL/GenBank/DDBJ whole genome shotgun (WGS) entry which is preliminary data.</text>
</comment>
<protein>
    <submittedName>
        <fullName evidence="1">Uncharacterized protein</fullName>
    </submittedName>
</protein>
<dbReference type="EMBL" id="ASPP01026980">
    <property type="protein sequence ID" value="ETO06595.1"/>
    <property type="molecule type" value="Genomic_DNA"/>
</dbReference>
<dbReference type="AlphaFoldDB" id="X6M0T9"/>
<proteinExistence type="predicted"/>
<dbReference type="Proteomes" id="UP000023152">
    <property type="component" value="Unassembled WGS sequence"/>
</dbReference>
<evidence type="ECO:0000313" key="1">
    <source>
        <dbReference type="EMBL" id="ETO06595.1"/>
    </source>
</evidence>
<sequence length="305" mass="35842">MPIAFLNRFEKQLISYRTSLPPETLPWISVIKDLLCEIFKTNYEQLGKLFCGFNDDTIPSALSNVLAQKKEEQKGKFDFEKTGQTEFLSFEKVVNLQRSESNKQMALILTGDFECSLPEKWGDNTKKIESFKKSSEFEQIIDHFFSPKNTIDNLLILQYVYDHKNFSQFMHIKHTLEHAHHRYYRRNEEEEEEKEKSSVGQKLVVLLVHMKQPICKDPFPLLFSRKWKLMYVDNLSSAESMQFKTLLTQTMSDVIQMTNPILACAMHFVELLLAYNFLHIKMEAMRDGGCPIYLKQLLLMNVERQ</sequence>
<organism evidence="1 2">
    <name type="scientific">Reticulomyxa filosa</name>
    <dbReference type="NCBI Taxonomy" id="46433"/>
    <lineage>
        <taxon>Eukaryota</taxon>
        <taxon>Sar</taxon>
        <taxon>Rhizaria</taxon>
        <taxon>Retaria</taxon>
        <taxon>Foraminifera</taxon>
        <taxon>Monothalamids</taxon>
        <taxon>Reticulomyxidae</taxon>
        <taxon>Reticulomyxa</taxon>
    </lineage>
</organism>
<gene>
    <name evidence="1" type="ORF">RFI_30798</name>
</gene>
<keyword evidence="2" id="KW-1185">Reference proteome</keyword>
<evidence type="ECO:0000313" key="2">
    <source>
        <dbReference type="Proteomes" id="UP000023152"/>
    </source>
</evidence>
<name>X6M0T9_RETFI</name>
<dbReference type="OrthoDB" id="2423195at2759"/>
<reference evidence="1 2" key="1">
    <citation type="journal article" date="2013" name="Curr. Biol.">
        <title>The Genome of the Foraminiferan Reticulomyxa filosa.</title>
        <authorList>
            <person name="Glockner G."/>
            <person name="Hulsmann N."/>
            <person name="Schleicher M."/>
            <person name="Noegel A.A."/>
            <person name="Eichinger L."/>
            <person name="Gallinger C."/>
            <person name="Pawlowski J."/>
            <person name="Sierra R."/>
            <person name="Euteneuer U."/>
            <person name="Pillet L."/>
            <person name="Moustafa A."/>
            <person name="Platzer M."/>
            <person name="Groth M."/>
            <person name="Szafranski K."/>
            <person name="Schliwa M."/>
        </authorList>
    </citation>
    <scope>NUCLEOTIDE SEQUENCE [LARGE SCALE GENOMIC DNA]</scope>
</reference>
<accession>X6M0T9</accession>